<keyword evidence="1" id="KW-0472">Membrane</keyword>
<evidence type="ECO:0000256" key="1">
    <source>
        <dbReference type="SAM" id="Phobius"/>
    </source>
</evidence>
<protein>
    <submittedName>
        <fullName evidence="2">Uncharacterized protein</fullName>
    </submittedName>
</protein>
<keyword evidence="1" id="KW-0812">Transmembrane</keyword>
<dbReference type="EMBL" id="DP000011">
    <property type="protein sequence ID" value="ABA99405.1"/>
    <property type="molecule type" value="Genomic_DNA"/>
</dbReference>
<reference evidence="2" key="1">
    <citation type="journal article" date="2005" name="BMC Biol.">
        <title>The sequence of rice chromosomes 11 and 12, rich in disease resistance genes and recent gene duplications.</title>
        <authorList>
            <consortium name="The rice chromosomes 11 and 12 sequencing consortia"/>
        </authorList>
    </citation>
    <scope>NUCLEOTIDE SEQUENCE [LARGE SCALE GENOMIC DNA]</scope>
</reference>
<evidence type="ECO:0000313" key="2">
    <source>
        <dbReference type="EMBL" id="ABA99405.1"/>
    </source>
</evidence>
<feature type="transmembrane region" description="Helical" evidence="1">
    <location>
        <begin position="36"/>
        <end position="55"/>
    </location>
</feature>
<organism evidence="2">
    <name type="scientific">Oryza sativa subsp. japonica</name>
    <name type="common">Rice</name>
    <dbReference type="NCBI Taxonomy" id="39947"/>
    <lineage>
        <taxon>Eukaryota</taxon>
        <taxon>Viridiplantae</taxon>
        <taxon>Streptophyta</taxon>
        <taxon>Embryophyta</taxon>
        <taxon>Tracheophyta</taxon>
        <taxon>Spermatophyta</taxon>
        <taxon>Magnoliopsida</taxon>
        <taxon>Liliopsida</taxon>
        <taxon>Poales</taxon>
        <taxon>Poaceae</taxon>
        <taxon>BOP clade</taxon>
        <taxon>Oryzoideae</taxon>
        <taxon>Oryzeae</taxon>
        <taxon>Oryzinae</taxon>
        <taxon>Oryza</taxon>
        <taxon>Oryza sativa</taxon>
    </lineage>
</organism>
<gene>
    <name evidence="2" type="ordered locus">LOC_Os12g42000</name>
</gene>
<accession>Q2QM79</accession>
<sequence length="114" mass="12365">MVASLPTTSSDICKTSPMASSNIYKVQDANNSSFVFTPWLCMHVCLLVTVLRLVIPAGNCQAASSFLSRCVLVLPSLGLQYKDLDGGAVRDGLVFCLMMLVSDDKIVVVFIWCI</sequence>
<reference evidence="2" key="3">
    <citation type="submission" date="2006-01" db="EMBL/GenBank/DDBJ databases">
        <authorList>
            <person name="Buell R."/>
        </authorList>
    </citation>
    <scope>NUCLEOTIDE SEQUENCE</scope>
</reference>
<name>Q2QM79_ORYSJ</name>
<dbReference type="AlphaFoldDB" id="Q2QM79"/>
<proteinExistence type="predicted"/>
<keyword evidence="1" id="KW-1133">Transmembrane helix</keyword>
<reference evidence="2" key="2">
    <citation type="submission" date="2005-04" db="EMBL/GenBank/DDBJ databases">
        <authorList>
            <person name="Buell C.R."/>
            <person name="Wing R.A."/>
            <person name="McCombie W.A."/>
            <person name="Ouyang S."/>
        </authorList>
    </citation>
    <scope>NUCLEOTIDE SEQUENCE</scope>
</reference>